<evidence type="ECO:0000313" key="6">
    <source>
        <dbReference type="EMBL" id="UXX78965.1"/>
    </source>
</evidence>
<keyword evidence="7" id="KW-1185">Reference proteome</keyword>
<dbReference type="Pfam" id="PF00196">
    <property type="entry name" value="GerE"/>
    <property type="match status" value="1"/>
</dbReference>
<dbReference type="InterPro" id="IPR039420">
    <property type="entry name" value="WalR-like"/>
</dbReference>
<dbReference type="RefSeq" id="WP_263050709.1">
    <property type="nucleotide sequence ID" value="NZ_CP106735.1"/>
</dbReference>
<dbReference type="Proteomes" id="UP001062165">
    <property type="component" value="Chromosome"/>
</dbReference>
<feature type="domain" description="HTH luxR-type" evidence="4">
    <location>
        <begin position="147"/>
        <end position="212"/>
    </location>
</feature>
<dbReference type="InterPro" id="IPR001789">
    <property type="entry name" value="Sig_transdc_resp-reg_receiver"/>
</dbReference>
<name>A0ABY6D537_9BACT</name>
<feature type="domain" description="Response regulatory" evidence="5">
    <location>
        <begin position="4"/>
        <end position="120"/>
    </location>
</feature>
<dbReference type="EMBL" id="CP106735">
    <property type="protein sequence ID" value="UXX78965.1"/>
    <property type="molecule type" value="Genomic_DNA"/>
</dbReference>
<accession>A0ABY6D537</accession>
<dbReference type="InterPro" id="IPR011006">
    <property type="entry name" value="CheY-like_superfamily"/>
</dbReference>
<dbReference type="PANTHER" id="PTHR43214:SF43">
    <property type="entry name" value="TWO-COMPONENT RESPONSE REGULATOR"/>
    <property type="match status" value="1"/>
</dbReference>
<feature type="modified residue" description="4-aspartylphosphate" evidence="3">
    <location>
        <position position="55"/>
    </location>
</feature>
<evidence type="ECO:0000259" key="4">
    <source>
        <dbReference type="PROSITE" id="PS50043"/>
    </source>
</evidence>
<dbReference type="InterPro" id="IPR000792">
    <property type="entry name" value="Tscrpt_reg_LuxR_C"/>
</dbReference>
<organism evidence="6 7">
    <name type="scientific">Reichenbachiella carrageenanivorans</name>
    <dbReference type="NCBI Taxonomy" id="2979869"/>
    <lineage>
        <taxon>Bacteria</taxon>
        <taxon>Pseudomonadati</taxon>
        <taxon>Bacteroidota</taxon>
        <taxon>Cytophagia</taxon>
        <taxon>Cytophagales</taxon>
        <taxon>Reichenbachiellaceae</taxon>
        <taxon>Reichenbachiella</taxon>
    </lineage>
</organism>
<evidence type="ECO:0000256" key="1">
    <source>
        <dbReference type="ARBA" id="ARBA00022553"/>
    </source>
</evidence>
<gene>
    <name evidence="6" type="ORF">N7E81_16550</name>
</gene>
<dbReference type="CDD" id="cd06170">
    <property type="entry name" value="LuxR_C_like"/>
    <property type="match status" value="1"/>
</dbReference>
<reference evidence="6" key="1">
    <citation type="submission" date="2022-10" db="EMBL/GenBank/DDBJ databases">
        <title>Comparative genomics and taxonomic characterization of three novel marine species of genus Reichenbachiella exhibiting antioxidant and polysaccharide degradation activities.</title>
        <authorList>
            <person name="Muhammad N."/>
            <person name="Lee Y.-J."/>
            <person name="Ko J."/>
            <person name="Kim S.-G."/>
        </authorList>
    </citation>
    <scope>NUCLEOTIDE SEQUENCE</scope>
    <source>
        <strain evidence="6">Wsw4-B4</strain>
    </source>
</reference>
<dbReference type="PROSITE" id="PS50110">
    <property type="entry name" value="RESPONSE_REGULATORY"/>
    <property type="match status" value="1"/>
</dbReference>
<dbReference type="InterPro" id="IPR058245">
    <property type="entry name" value="NreC/VraR/RcsB-like_REC"/>
</dbReference>
<dbReference type="PRINTS" id="PR00038">
    <property type="entry name" value="HTHLUXR"/>
</dbReference>
<sequence length="213" mass="23721">MSINILLVDDHKIMRDGIKAIITESQDYQVVAEASDGVEALEYLADHNVDIVVIDINMPNLDGVACTKAIKEKMPSTKVLAMSMYVDEQHIVNMLKAGANGYISKDAGKQVLLEALESISKGEAYHGREITNVIMSEFSKTKEEKMKENPIGFLTNREIDVLKLIIEEKSNYEIADELHISIRTVDAHRRNLLQKTGVKNAVGLTKFAIKHGL</sequence>
<dbReference type="PANTHER" id="PTHR43214">
    <property type="entry name" value="TWO-COMPONENT RESPONSE REGULATOR"/>
    <property type="match status" value="1"/>
</dbReference>
<dbReference type="SUPFAM" id="SSF46894">
    <property type="entry name" value="C-terminal effector domain of the bipartite response regulators"/>
    <property type="match status" value="1"/>
</dbReference>
<dbReference type="InterPro" id="IPR016032">
    <property type="entry name" value="Sig_transdc_resp-reg_C-effctor"/>
</dbReference>
<keyword evidence="2" id="KW-0238">DNA-binding</keyword>
<dbReference type="PROSITE" id="PS50043">
    <property type="entry name" value="HTH_LUXR_2"/>
    <property type="match status" value="1"/>
</dbReference>
<proteinExistence type="predicted"/>
<evidence type="ECO:0000256" key="2">
    <source>
        <dbReference type="ARBA" id="ARBA00023125"/>
    </source>
</evidence>
<dbReference type="SUPFAM" id="SSF52172">
    <property type="entry name" value="CheY-like"/>
    <property type="match status" value="1"/>
</dbReference>
<dbReference type="Gene3D" id="3.40.50.2300">
    <property type="match status" value="1"/>
</dbReference>
<dbReference type="Pfam" id="PF00072">
    <property type="entry name" value="Response_reg"/>
    <property type="match status" value="1"/>
</dbReference>
<evidence type="ECO:0000313" key="7">
    <source>
        <dbReference type="Proteomes" id="UP001062165"/>
    </source>
</evidence>
<dbReference type="SMART" id="SM00421">
    <property type="entry name" value="HTH_LUXR"/>
    <property type="match status" value="1"/>
</dbReference>
<protein>
    <submittedName>
        <fullName evidence="6">Response regulator transcription factor</fullName>
    </submittedName>
</protein>
<dbReference type="CDD" id="cd17535">
    <property type="entry name" value="REC_NarL-like"/>
    <property type="match status" value="1"/>
</dbReference>
<evidence type="ECO:0000259" key="5">
    <source>
        <dbReference type="PROSITE" id="PS50110"/>
    </source>
</evidence>
<dbReference type="SMART" id="SM00448">
    <property type="entry name" value="REC"/>
    <property type="match status" value="1"/>
</dbReference>
<keyword evidence="1 3" id="KW-0597">Phosphoprotein</keyword>
<evidence type="ECO:0000256" key="3">
    <source>
        <dbReference type="PROSITE-ProRule" id="PRU00169"/>
    </source>
</evidence>